<reference evidence="1 2" key="1">
    <citation type="journal article" date="2015" name="Appl. Environ. Microbiol.">
        <title>The Geoglobus acetivorans genome: Fe(III) reduction, acetate utilization, autotrophic growth, and degradation of aromatic compounds in a hyperthermophilic archaeon.</title>
        <authorList>
            <person name="Mardanov A.V."/>
            <person name="Slododkina G.B."/>
            <person name="Slobodkin A.I."/>
            <person name="Beletsky A.V."/>
            <person name="Gavrilov S.N."/>
            <person name="Kublanov I.V."/>
            <person name="Bonch-Osmolovskaya E.A."/>
            <person name="Skryabin K.G."/>
            <person name="Ravin N.V."/>
        </authorList>
    </citation>
    <scope>NUCLEOTIDE SEQUENCE [LARGE SCALE GENOMIC DNA]</scope>
    <source>
        <strain evidence="1 2">SBH6</strain>
    </source>
</reference>
<accession>A0A0A7GDS9</accession>
<gene>
    <name evidence="1" type="ORF">GACE_1163</name>
</gene>
<dbReference type="SUPFAM" id="SSF57783">
    <property type="entry name" value="Zinc beta-ribbon"/>
    <property type="match status" value="1"/>
</dbReference>
<dbReference type="GO" id="GO:0006260">
    <property type="term" value="P:DNA replication"/>
    <property type="evidence" value="ECO:0007669"/>
    <property type="project" value="InterPro"/>
</dbReference>
<dbReference type="KEGG" id="gac:GACE_1163"/>
<name>A0A0A7GDS9_GEOAI</name>
<dbReference type="eggNOG" id="arCOG11557">
    <property type="taxonomic scope" value="Archaea"/>
</dbReference>
<dbReference type="Gene3D" id="3.90.580.10">
    <property type="entry name" value="Zinc finger, CHC2-type domain"/>
    <property type="match status" value="1"/>
</dbReference>
<proteinExistence type="predicted"/>
<organism evidence="1 2">
    <name type="scientific">Geoglobus acetivorans</name>
    <dbReference type="NCBI Taxonomy" id="565033"/>
    <lineage>
        <taxon>Archaea</taxon>
        <taxon>Methanobacteriati</taxon>
        <taxon>Methanobacteriota</taxon>
        <taxon>Archaeoglobi</taxon>
        <taxon>Archaeoglobales</taxon>
        <taxon>Archaeoglobaceae</taxon>
        <taxon>Geoglobus</taxon>
    </lineage>
</organism>
<dbReference type="RefSeq" id="WP_048091903.1">
    <property type="nucleotide sequence ID" value="NZ_CP009552.1"/>
</dbReference>
<dbReference type="InterPro" id="IPR025048">
    <property type="entry name" value="DUF3987"/>
</dbReference>
<dbReference type="Proteomes" id="UP000030624">
    <property type="component" value="Chromosome"/>
</dbReference>
<dbReference type="InterPro" id="IPR036977">
    <property type="entry name" value="DNA_primase_Znf_CHC2"/>
</dbReference>
<dbReference type="EMBL" id="CP009552">
    <property type="protein sequence ID" value="AIY90205.1"/>
    <property type="molecule type" value="Genomic_DNA"/>
</dbReference>
<dbReference type="GO" id="GO:0008270">
    <property type="term" value="F:zinc ion binding"/>
    <property type="evidence" value="ECO:0007669"/>
    <property type="project" value="InterPro"/>
</dbReference>
<evidence type="ECO:0000313" key="1">
    <source>
        <dbReference type="EMBL" id="AIY90205.1"/>
    </source>
</evidence>
<dbReference type="GeneID" id="24797745"/>
<protein>
    <submittedName>
        <fullName evidence="1">DNA primase, phage related</fullName>
    </submittedName>
</protein>
<dbReference type="Gene3D" id="3.30.70.1790">
    <property type="entry name" value="RepB DNA-primase, N-terminal domain"/>
    <property type="match status" value="1"/>
</dbReference>
<dbReference type="AlphaFoldDB" id="A0A0A7GDS9"/>
<evidence type="ECO:0000313" key="2">
    <source>
        <dbReference type="Proteomes" id="UP000030624"/>
    </source>
</evidence>
<sequence length="905" mass="103719">MESPTNHPESYESPKESEVLKNINIADTETHLRTLFEGVEGFIELRAFKDNKAVVKFFDSINPTLQWVKENTEKLRESDVYVGVNPRAVKPERGGGKEEHIRTCHFAVVDKDFKKEITVDNLSDEVKIALAEKGFWKSNKVTIVKQGKKVYEIRKPKFSDFILWLYDRIEPLGLKPSLIIDSGWGYHIYIKLNETTPEVWGEIQGYLADLLGGDRLIDPPRIIRLAGTLNNKFALKNTCRILYSSEEPPINADELLKKLKSIVEGIKEARELSHTDFGLNILDVLKKWGYDPEENLKPSGDELVGAHPVHGSTTGRNFWVDPDNNRWNCFRADCAVDGKPSGGGVLQLIAVLEGLIDCKDARKGTLRGELFKKVLRIAKEKYGARIELPKPVDDFNTLMNDDDPESGESDPFDHLVKLSEKLQESSTTADEAWEYEIPPIELNLPEDNFITKFMRMAERRTDAYKEYHFIGAISILSRIAGRRVYVDFLHERVYPNVWAMTLGDSTISRKSTAMKIAKTVVEFVGIRGFFLPHDFSPESLIQILSQKSTGAIWHPEGGKLLATLKKQYAIDLRDFLCILYDGENYYRTLRKEEFEITDPYVTIWLAMTPAVFKKHSTTLDFESGFLARFIYVNPQYEKEWRPFGLATKEDLEAFEEVCEFLKEIHMRVVDSKEDIRIDFDPEAFEFYQEWQRRWEEEVIRTKNQILATLLGRYYLYAVKLAMLFTLGDKEFEPIITLEYIQEACRVVDEYLLPYAVNLIKELEWDEERNLQEKILGTLKRHGGELTRRDLLRYLHKPLREVSEALEALVHSGEIELVKKDGKIVVKLKHKATKKQVNGNNGTNGNSGDYTTVVIRREPPVTELLGIDGKTYLLKANAMVTLPRVNAEPLIRAGIAEEFSGGGDSK</sequence>
<dbReference type="HOGENOM" id="CLU_320474_0_0_2"/>
<dbReference type="Pfam" id="PF13148">
    <property type="entry name" value="DUF3987"/>
    <property type="match status" value="1"/>
</dbReference>
<dbReference type="GO" id="GO:0003677">
    <property type="term" value="F:DNA binding"/>
    <property type="evidence" value="ECO:0007669"/>
    <property type="project" value="InterPro"/>
</dbReference>
<dbReference type="STRING" id="565033.GACE_1163"/>